<dbReference type="Proteomes" id="UP000011713">
    <property type="component" value="Unassembled WGS sequence"/>
</dbReference>
<accession>M4C1G5</accession>
<dbReference type="EnsemblProtists" id="HpaT812915">
    <property type="protein sequence ID" value="HpaP812915"/>
    <property type="gene ID" value="HpaG812915"/>
</dbReference>
<dbReference type="AlphaFoldDB" id="M4C1G5"/>
<evidence type="ECO:0000313" key="3">
    <source>
        <dbReference type="Proteomes" id="UP000011713"/>
    </source>
</evidence>
<keyword evidence="1" id="KW-0812">Transmembrane</keyword>
<evidence type="ECO:0000256" key="1">
    <source>
        <dbReference type="SAM" id="Phobius"/>
    </source>
</evidence>
<sequence length="185" mass="21418">MEVWSSCDAHAINQERYELFLEYSNARGMVDRDANDGASRGLRRKQGLVQVEDTRRVDPILDEQLGHRVEKHIDRRLPHRVLHSPDALRTAWYEHRVATKEARIFPYVSCVDWPALVIFCSASYIIMACFMIYIRATGWPTHCLAANHSIRVASHIVRLHGSGPWRLPTIGTPICWSFTFFEQRT</sequence>
<dbReference type="HOGENOM" id="CLU_1463930_0_0_1"/>
<organism evidence="2 3">
    <name type="scientific">Hyaloperonospora arabidopsidis (strain Emoy2)</name>
    <name type="common">Downy mildew agent</name>
    <name type="synonym">Peronospora arabidopsidis</name>
    <dbReference type="NCBI Taxonomy" id="559515"/>
    <lineage>
        <taxon>Eukaryota</taxon>
        <taxon>Sar</taxon>
        <taxon>Stramenopiles</taxon>
        <taxon>Oomycota</taxon>
        <taxon>Peronosporomycetes</taxon>
        <taxon>Peronosporales</taxon>
        <taxon>Peronosporaceae</taxon>
        <taxon>Hyaloperonospora</taxon>
    </lineage>
</organism>
<reference evidence="2" key="2">
    <citation type="submission" date="2015-06" db="UniProtKB">
        <authorList>
            <consortium name="EnsemblProtists"/>
        </authorList>
    </citation>
    <scope>IDENTIFICATION</scope>
    <source>
        <strain evidence="2">Emoy2</strain>
    </source>
</reference>
<feature type="transmembrane region" description="Helical" evidence="1">
    <location>
        <begin position="113"/>
        <end position="134"/>
    </location>
</feature>
<dbReference type="InParanoid" id="M4C1G5"/>
<keyword evidence="3" id="KW-1185">Reference proteome</keyword>
<proteinExistence type="predicted"/>
<dbReference type="EMBL" id="JH598096">
    <property type="status" value="NOT_ANNOTATED_CDS"/>
    <property type="molecule type" value="Genomic_DNA"/>
</dbReference>
<name>M4C1G5_HYAAE</name>
<keyword evidence="1" id="KW-0472">Membrane</keyword>
<evidence type="ECO:0000313" key="2">
    <source>
        <dbReference type="EnsemblProtists" id="HpaP812915"/>
    </source>
</evidence>
<reference evidence="3" key="1">
    <citation type="journal article" date="2010" name="Science">
        <title>Signatures of adaptation to obligate biotrophy in the Hyaloperonospora arabidopsidis genome.</title>
        <authorList>
            <person name="Baxter L."/>
            <person name="Tripathy S."/>
            <person name="Ishaque N."/>
            <person name="Boot N."/>
            <person name="Cabral A."/>
            <person name="Kemen E."/>
            <person name="Thines M."/>
            <person name="Ah-Fong A."/>
            <person name="Anderson R."/>
            <person name="Badejoko W."/>
            <person name="Bittner-Eddy P."/>
            <person name="Boore J.L."/>
            <person name="Chibucos M.C."/>
            <person name="Coates M."/>
            <person name="Dehal P."/>
            <person name="Delehaunty K."/>
            <person name="Dong S."/>
            <person name="Downton P."/>
            <person name="Dumas B."/>
            <person name="Fabro G."/>
            <person name="Fronick C."/>
            <person name="Fuerstenberg S.I."/>
            <person name="Fulton L."/>
            <person name="Gaulin E."/>
            <person name="Govers F."/>
            <person name="Hughes L."/>
            <person name="Humphray S."/>
            <person name="Jiang R.H."/>
            <person name="Judelson H."/>
            <person name="Kamoun S."/>
            <person name="Kyung K."/>
            <person name="Meijer H."/>
            <person name="Minx P."/>
            <person name="Morris P."/>
            <person name="Nelson J."/>
            <person name="Phuntumart V."/>
            <person name="Qutob D."/>
            <person name="Rehmany A."/>
            <person name="Rougon-Cardoso A."/>
            <person name="Ryden P."/>
            <person name="Torto-Alalibo T."/>
            <person name="Studholme D."/>
            <person name="Wang Y."/>
            <person name="Win J."/>
            <person name="Wood J."/>
            <person name="Clifton S.W."/>
            <person name="Rogers J."/>
            <person name="Van den Ackerveken G."/>
            <person name="Jones J.D."/>
            <person name="McDowell J.M."/>
            <person name="Beynon J."/>
            <person name="Tyler B.M."/>
        </authorList>
    </citation>
    <scope>NUCLEOTIDE SEQUENCE [LARGE SCALE GENOMIC DNA]</scope>
    <source>
        <strain evidence="3">Emoy2</strain>
    </source>
</reference>
<protein>
    <submittedName>
        <fullName evidence="2">Uncharacterized protein</fullName>
    </submittedName>
</protein>
<dbReference type="VEuPathDB" id="FungiDB:HpaG812915"/>
<keyword evidence="1" id="KW-1133">Transmembrane helix</keyword>